<dbReference type="EMBL" id="JAWDGP010002885">
    <property type="protein sequence ID" value="KAK3779052.1"/>
    <property type="molecule type" value="Genomic_DNA"/>
</dbReference>
<reference evidence="1" key="1">
    <citation type="journal article" date="2023" name="G3 (Bethesda)">
        <title>A reference genome for the long-term kleptoplast-retaining sea slug Elysia crispata morphotype clarki.</title>
        <authorList>
            <person name="Eastman K.E."/>
            <person name="Pendleton A.L."/>
            <person name="Shaikh M.A."/>
            <person name="Suttiyut T."/>
            <person name="Ogas R."/>
            <person name="Tomko P."/>
            <person name="Gavelis G."/>
            <person name="Widhalm J.R."/>
            <person name="Wisecaver J.H."/>
        </authorList>
    </citation>
    <scope>NUCLEOTIDE SEQUENCE</scope>
    <source>
        <strain evidence="1">ECLA1</strain>
    </source>
</reference>
<sequence length="158" mass="17401">MWIVNFATDYLNDSKLHSMDYCSISGGEAVRLWASRVEGRQQILSPFVTRLVSDLIPGCDLMSRPTVIASLDIDRCHKCVFYLRHLRYTSPGGSTFSSNLFNRSRLFEKLRIGGAGCAATDALQVTTAAVAHQICCVQCGQVTPPTSLHTATHQHDPT</sequence>
<accession>A0AAE1A2E7</accession>
<protein>
    <submittedName>
        <fullName evidence="1">Uncharacterized protein</fullName>
    </submittedName>
</protein>
<organism evidence="1 2">
    <name type="scientific">Elysia crispata</name>
    <name type="common">lettuce slug</name>
    <dbReference type="NCBI Taxonomy" id="231223"/>
    <lineage>
        <taxon>Eukaryota</taxon>
        <taxon>Metazoa</taxon>
        <taxon>Spiralia</taxon>
        <taxon>Lophotrochozoa</taxon>
        <taxon>Mollusca</taxon>
        <taxon>Gastropoda</taxon>
        <taxon>Heterobranchia</taxon>
        <taxon>Euthyneura</taxon>
        <taxon>Panpulmonata</taxon>
        <taxon>Sacoglossa</taxon>
        <taxon>Placobranchoidea</taxon>
        <taxon>Plakobranchidae</taxon>
        <taxon>Elysia</taxon>
    </lineage>
</organism>
<evidence type="ECO:0000313" key="1">
    <source>
        <dbReference type="EMBL" id="KAK3779052.1"/>
    </source>
</evidence>
<gene>
    <name evidence="1" type="ORF">RRG08_053475</name>
</gene>
<name>A0AAE1A2E7_9GAST</name>
<evidence type="ECO:0000313" key="2">
    <source>
        <dbReference type="Proteomes" id="UP001283361"/>
    </source>
</evidence>
<dbReference type="Proteomes" id="UP001283361">
    <property type="component" value="Unassembled WGS sequence"/>
</dbReference>
<keyword evidence="2" id="KW-1185">Reference proteome</keyword>
<comment type="caution">
    <text evidence="1">The sequence shown here is derived from an EMBL/GenBank/DDBJ whole genome shotgun (WGS) entry which is preliminary data.</text>
</comment>
<proteinExistence type="predicted"/>
<dbReference type="AlphaFoldDB" id="A0AAE1A2E7"/>